<evidence type="ECO:0000256" key="2">
    <source>
        <dbReference type="SAM" id="MobiDB-lite"/>
    </source>
</evidence>
<feature type="region of interest" description="Disordered" evidence="2">
    <location>
        <begin position="1"/>
        <end position="99"/>
    </location>
</feature>
<accession>A0A286TY30</accession>
<dbReference type="AlphaFoldDB" id="A0A286TY30"/>
<keyword evidence="3" id="KW-0472">Membrane</keyword>
<evidence type="ECO:0000256" key="3">
    <source>
        <dbReference type="SAM" id="Phobius"/>
    </source>
</evidence>
<evidence type="ECO:0000313" key="5">
    <source>
        <dbReference type="Proteomes" id="UP000218542"/>
    </source>
</evidence>
<sequence>MQKKSVLGSDPLKWLKEENKKENAESQKGDIGSQEKQAEKSPEIVNDKQKTGVEHEKKQEKQACEPINVSDTLKQERNKSDRSDNVKGSSRLRQEETFESSDITEINRKTVLGKDAYGYSTKSRDTVQKDSPATAFVIVYTVLLLILGFIVYRDLTKQINKLETKLQIVEKQLDEGLINYEDTKLDDVW</sequence>
<comment type="caution">
    <text evidence="4">The sequence shown here is derived from an EMBL/GenBank/DDBJ whole genome shotgun (WGS) entry which is preliminary data.</text>
</comment>
<feature type="transmembrane region" description="Helical" evidence="3">
    <location>
        <begin position="133"/>
        <end position="152"/>
    </location>
</feature>
<keyword evidence="3" id="KW-0812">Transmembrane</keyword>
<name>A0A286TY30_9BACT</name>
<keyword evidence="1" id="KW-0175">Coiled coil</keyword>
<dbReference type="Proteomes" id="UP000218542">
    <property type="component" value="Unassembled WGS sequence"/>
</dbReference>
<protein>
    <submittedName>
        <fullName evidence="4">Uncharacterized protein</fullName>
    </submittedName>
</protein>
<evidence type="ECO:0000313" key="4">
    <source>
        <dbReference type="EMBL" id="GAX60792.1"/>
    </source>
</evidence>
<feature type="coiled-coil region" evidence="1">
    <location>
        <begin position="152"/>
        <end position="179"/>
    </location>
</feature>
<organism evidence="4 5">
    <name type="scientific">Candidatus Scalindua japonica</name>
    <dbReference type="NCBI Taxonomy" id="1284222"/>
    <lineage>
        <taxon>Bacteria</taxon>
        <taxon>Pseudomonadati</taxon>
        <taxon>Planctomycetota</taxon>
        <taxon>Candidatus Brocadiia</taxon>
        <taxon>Candidatus Brocadiales</taxon>
        <taxon>Candidatus Scalinduaceae</taxon>
        <taxon>Candidatus Scalindua</taxon>
    </lineage>
</organism>
<dbReference type="OrthoDB" id="284305at2"/>
<keyword evidence="3" id="KW-1133">Transmembrane helix</keyword>
<feature type="compositionally biased region" description="Basic and acidic residues" evidence="2">
    <location>
        <begin position="73"/>
        <end position="85"/>
    </location>
</feature>
<keyword evidence="5" id="KW-1185">Reference proteome</keyword>
<proteinExistence type="predicted"/>
<dbReference type="RefSeq" id="WP_096894191.1">
    <property type="nucleotide sequence ID" value="NZ_BAOS01000014.1"/>
</dbReference>
<reference evidence="5" key="1">
    <citation type="journal article" date="2017" name="Environ. Microbiol. Rep.">
        <title>Genetic Diversity of Marine Anaerobic Ammonium-Oxidizing Bacteria as Revealed by Genomic and Proteomic Analyses of 'Candidatus Scalindua japonica'.</title>
        <authorList>
            <person name="Oshiki M."/>
            <person name="Mizuto K."/>
            <person name="Kimura Z."/>
            <person name="Kindaichi T."/>
            <person name="Satoh H."/>
            <person name="Okabe S."/>
        </authorList>
    </citation>
    <scope>NUCLEOTIDE SEQUENCE [LARGE SCALE GENOMIC DNA]</scope>
    <source>
        <strain evidence="5">husup-a2</strain>
    </source>
</reference>
<feature type="compositionally biased region" description="Basic and acidic residues" evidence="2">
    <location>
        <begin position="36"/>
        <end position="63"/>
    </location>
</feature>
<dbReference type="EMBL" id="BAOS01000014">
    <property type="protein sequence ID" value="GAX60792.1"/>
    <property type="molecule type" value="Genomic_DNA"/>
</dbReference>
<gene>
    <name evidence="4" type="ORF">SCALIN_C14_0058</name>
</gene>
<feature type="compositionally biased region" description="Basic and acidic residues" evidence="2">
    <location>
        <begin position="13"/>
        <end position="28"/>
    </location>
</feature>
<evidence type="ECO:0000256" key="1">
    <source>
        <dbReference type="SAM" id="Coils"/>
    </source>
</evidence>